<dbReference type="PROSITE" id="PS51318">
    <property type="entry name" value="TAT"/>
    <property type="match status" value="1"/>
</dbReference>
<keyword evidence="5" id="KW-1185">Reference proteome</keyword>
<dbReference type="GO" id="GO:0016020">
    <property type="term" value="C:membrane"/>
    <property type="evidence" value="ECO:0007669"/>
    <property type="project" value="TreeGrafter"/>
</dbReference>
<dbReference type="Pfam" id="PF00561">
    <property type="entry name" value="Abhydrolase_1"/>
    <property type="match status" value="1"/>
</dbReference>
<evidence type="ECO:0000313" key="5">
    <source>
        <dbReference type="Proteomes" id="UP000272400"/>
    </source>
</evidence>
<protein>
    <submittedName>
        <fullName evidence="4">Pimeloyl-ACP methyl ester carboxylesterase</fullName>
    </submittedName>
</protein>
<organism evidence="4 5">
    <name type="scientific">Actinocorallia herbida</name>
    <dbReference type="NCBI Taxonomy" id="58109"/>
    <lineage>
        <taxon>Bacteria</taxon>
        <taxon>Bacillati</taxon>
        <taxon>Actinomycetota</taxon>
        <taxon>Actinomycetes</taxon>
        <taxon>Streptosporangiales</taxon>
        <taxon>Thermomonosporaceae</taxon>
        <taxon>Actinocorallia</taxon>
    </lineage>
</organism>
<accession>A0A3N1DA22</accession>
<reference evidence="4 5" key="1">
    <citation type="submission" date="2018-11" db="EMBL/GenBank/DDBJ databases">
        <title>Sequencing the genomes of 1000 actinobacteria strains.</title>
        <authorList>
            <person name="Klenk H.-P."/>
        </authorList>
    </citation>
    <scope>NUCLEOTIDE SEQUENCE [LARGE SCALE GENOMIC DNA]</scope>
    <source>
        <strain evidence="4 5">DSM 44254</strain>
    </source>
</reference>
<sequence length="345" mass="36617">MSRRTLMWAAAALGAATAGAGVAGAAAQRHAARRLALRPDPYAGEPLGGRRGAPVRVTADDGTVLHAEIDNPDRDDVAIVFCHGWTLTGDSWHFQREALQDAGRVVVWDQRGHGRSESAAHGTYGLPQLGHDLRAVIDATVPEHTPVVLVGHSMGGMTIMRFADAYPELIGSRIKGAALVCTSSGGLGEVTLGLPAVLARVSRRVLPAGLRAATPRVLPFEGLRKRGRTASLIVEDLLAFGPDASPTAVRFAEEMMAATRLDALTGFLHSMLTTSEISPCTPLADIETLIVAAENDRLTPVEHSLTIATKCPKARLEVIPTAGHMAMLERPTPLSDNLQDLLTRI</sequence>
<comment type="caution">
    <text evidence="4">The sequence shown here is derived from an EMBL/GenBank/DDBJ whole genome shotgun (WGS) entry which is preliminary data.</text>
</comment>
<evidence type="ECO:0000313" key="4">
    <source>
        <dbReference type="EMBL" id="ROO90346.1"/>
    </source>
</evidence>
<feature type="signal peptide" evidence="2">
    <location>
        <begin position="1"/>
        <end position="20"/>
    </location>
</feature>
<evidence type="ECO:0000259" key="3">
    <source>
        <dbReference type="Pfam" id="PF00561"/>
    </source>
</evidence>
<feature type="domain" description="AB hydrolase-1" evidence="3">
    <location>
        <begin position="78"/>
        <end position="331"/>
    </location>
</feature>
<gene>
    <name evidence="4" type="ORF">EDD29_8070</name>
</gene>
<dbReference type="SUPFAM" id="SSF53474">
    <property type="entry name" value="alpha/beta-Hydrolases"/>
    <property type="match status" value="1"/>
</dbReference>
<dbReference type="EMBL" id="RJKE01000001">
    <property type="protein sequence ID" value="ROO90346.1"/>
    <property type="molecule type" value="Genomic_DNA"/>
</dbReference>
<feature type="chain" id="PRO_5038771744" evidence="2">
    <location>
        <begin position="21"/>
        <end position="345"/>
    </location>
</feature>
<proteinExistence type="predicted"/>
<dbReference type="InterPro" id="IPR000073">
    <property type="entry name" value="AB_hydrolase_1"/>
</dbReference>
<dbReference type="InterPro" id="IPR006311">
    <property type="entry name" value="TAT_signal"/>
</dbReference>
<evidence type="ECO:0000256" key="2">
    <source>
        <dbReference type="SAM" id="SignalP"/>
    </source>
</evidence>
<dbReference type="InterPro" id="IPR050266">
    <property type="entry name" value="AB_hydrolase_sf"/>
</dbReference>
<keyword evidence="2" id="KW-0732">Signal</keyword>
<dbReference type="InterPro" id="IPR029058">
    <property type="entry name" value="AB_hydrolase_fold"/>
</dbReference>
<dbReference type="Gene3D" id="3.40.50.1820">
    <property type="entry name" value="alpha/beta hydrolase"/>
    <property type="match status" value="1"/>
</dbReference>
<dbReference type="RefSeq" id="WP_246053242.1">
    <property type="nucleotide sequence ID" value="NZ_RJKE01000001.1"/>
</dbReference>
<dbReference type="PANTHER" id="PTHR43798">
    <property type="entry name" value="MONOACYLGLYCEROL LIPASE"/>
    <property type="match status" value="1"/>
</dbReference>
<dbReference type="Proteomes" id="UP000272400">
    <property type="component" value="Unassembled WGS sequence"/>
</dbReference>
<keyword evidence="1" id="KW-0378">Hydrolase</keyword>
<evidence type="ECO:0000256" key="1">
    <source>
        <dbReference type="ARBA" id="ARBA00022801"/>
    </source>
</evidence>
<name>A0A3N1DA22_9ACTN</name>
<dbReference type="AlphaFoldDB" id="A0A3N1DA22"/>
<dbReference type="PANTHER" id="PTHR43798:SF31">
    <property type="entry name" value="AB HYDROLASE SUPERFAMILY PROTEIN YCLE"/>
    <property type="match status" value="1"/>
</dbReference>
<dbReference type="GO" id="GO:0016787">
    <property type="term" value="F:hydrolase activity"/>
    <property type="evidence" value="ECO:0007669"/>
    <property type="project" value="UniProtKB-KW"/>
</dbReference>